<dbReference type="Pfam" id="PF02311">
    <property type="entry name" value="AraC_binding"/>
    <property type="match status" value="1"/>
</dbReference>
<evidence type="ECO:0000256" key="1">
    <source>
        <dbReference type="ARBA" id="ARBA00023125"/>
    </source>
</evidence>
<proteinExistence type="predicted"/>
<dbReference type="GO" id="GO:0003677">
    <property type="term" value="F:DNA binding"/>
    <property type="evidence" value="ECO:0007669"/>
    <property type="project" value="UniProtKB-KW"/>
</dbReference>
<dbReference type="InterPro" id="IPR014710">
    <property type="entry name" value="RmlC-like_jellyroll"/>
</dbReference>
<feature type="domain" description="AraC-type arabinose-binding/dimerisation" evidence="2">
    <location>
        <begin position="48"/>
        <end position="98"/>
    </location>
</feature>
<dbReference type="GO" id="GO:0006355">
    <property type="term" value="P:regulation of DNA-templated transcription"/>
    <property type="evidence" value="ECO:0007669"/>
    <property type="project" value="InterPro"/>
</dbReference>
<evidence type="ECO:0000313" key="3">
    <source>
        <dbReference type="EMBL" id="AZN39980.1"/>
    </source>
</evidence>
<reference evidence="4" key="1">
    <citation type="submission" date="2018-12" db="EMBL/GenBank/DDBJ databases">
        <title>Genome sequence of Peanibacillus sp.</title>
        <authorList>
            <person name="Subramani G."/>
            <person name="Srinivasan S."/>
            <person name="Kim M.K."/>
        </authorList>
    </citation>
    <scope>NUCLEOTIDE SEQUENCE [LARGE SCALE GENOMIC DNA]</scope>
    <source>
        <strain evidence="4">18JY67-1</strain>
    </source>
</reference>
<dbReference type="OrthoDB" id="324626at2"/>
<keyword evidence="1" id="KW-0238">DNA-binding</keyword>
<gene>
    <name evidence="3" type="ORF">EJC50_10185</name>
</gene>
<keyword evidence="4" id="KW-1185">Reference proteome</keyword>
<dbReference type="AlphaFoldDB" id="A0A3Q8X463"/>
<dbReference type="Proteomes" id="UP000272528">
    <property type="component" value="Chromosome"/>
</dbReference>
<name>A0A3Q8X463_9BACL</name>
<dbReference type="InterPro" id="IPR003313">
    <property type="entry name" value="AraC-bd"/>
</dbReference>
<accession>A0A3Q8X463</accession>
<dbReference type="Gene3D" id="2.60.120.10">
    <property type="entry name" value="Jelly Rolls"/>
    <property type="match status" value="1"/>
</dbReference>
<evidence type="ECO:0000259" key="2">
    <source>
        <dbReference type="Pfam" id="PF02311"/>
    </source>
</evidence>
<dbReference type="EMBL" id="CP034437">
    <property type="protein sequence ID" value="AZN39980.1"/>
    <property type="molecule type" value="Genomic_DNA"/>
</dbReference>
<dbReference type="InterPro" id="IPR037923">
    <property type="entry name" value="HTH-like"/>
</dbReference>
<dbReference type="SUPFAM" id="SSF51215">
    <property type="entry name" value="Regulatory protein AraC"/>
    <property type="match status" value="1"/>
</dbReference>
<protein>
    <recommendedName>
        <fullName evidence="2">AraC-type arabinose-binding/dimerisation domain-containing protein</fullName>
    </recommendedName>
</protein>
<organism evidence="3 4">
    <name type="scientific">Paenibacillus albus</name>
    <dbReference type="NCBI Taxonomy" id="2495582"/>
    <lineage>
        <taxon>Bacteria</taxon>
        <taxon>Bacillati</taxon>
        <taxon>Bacillota</taxon>
        <taxon>Bacilli</taxon>
        <taxon>Bacillales</taxon>
        <taxon>Paenibacillaceae</taxon>
        <taxon>Paenibacillus</taxon>
    </lineage>
</organism>
<dbReference type="KEGG" id="palb:EJC50_10185"/>
<evidence type="ECO:0000313" key="4">
    <source>
        <dbReference type="Proteomes" id="UP000272528"/>
    </source>
</evidence>
<sequence>MVMERLKTTYYFDNIEEPVIIPFTPLAVSRRLPYQLCTIGYVHFAGGFYTEREKQRNYQIIYTDEGSGLLTYNGKKFELDKGTAVFINCYEPHYYHTGIVARGSIVFCISRELAAPLSMR</sequence>